<evidence type="ECO:0000259" key="1">
    <source>
        <dbReference type="Pfam" id="PF14526"/>
    </source>
</evidence>
<name>A0A559J8Y7_9BACL</name>
<dbReference type="InterPro" id="IPR029441">
    <property type="entry name" value="Cass2"/>
</dbReference>
<feature type="domain" description="Integron-associated effector binding protein" evidence="1">
    <location>
        <begin position="22"/>
        <end position="144"/>
    </location>
</feature>
<organism evidence="2 3">
    <name type="scientific">Cohnella terricola</name>
    <dbReference type="NCBI Taxonomy" id="1289167"/>
    <lineage>
        <taxon>Bacteria</taxon>
        <taxon>Bacillati</taxon>
        <taxon>Bacillota</taxon>
        <taxon>Bacilli</taxon>
        <taxon>Bacillales</taxon>
        <taxon>Paenibacillaceae</taxon>
        <taxon>Cohnella</taxon>
    </lineage>
</organism>
<gene>
    <name evidence="2" type="ORF">FPZ45_21675</name>
</gene>
<protein>
    <submittedName>
        <fullName evidence="2">GyrI-like domain-containing protein</fullName>
    </submittedName>
</protein>
<evidence type="ECO:0000313" key="2">
    <source>
        <dbReference type="EMBL" id="TVX96317.1"/>
    </source>
</evidence>
<dbReference type="InterPro" id="IPR011256">
    <property type="entry name" value="Reg_factor_effector_dom_sf"/>
</dbReference>
<dbReference type="EMBL" id="VNJJ01000017">
    <property type="protein sequence ID" value="TVX96317.1"/>
    <property type="molecule type" value="Genomic_DNA"/>
</dbReference>
<dbReference type="Gene3D" id="3.20.80.10">
    <property type="entry name" value="Regulatory factor, effector binding domain"/>
    <property type="match status" value="1"/>
</dbReference>
<comment type="caution">
    <text evidence="2">The sequence shown here is derived from an EMBL/GenBank/DDBJ whole genome shotgun (WGS) entry which is preliminary data.</text>
</comment>
<sequence>MMTNLDDIVEARICKFESLVLIGFSGQSMEEEDTVFRKLNERMNEIANAKSHVQYLVVSGKNPIPFVGIEVTASGNVPNGMNVMIIPVGEYVVFKFKKEHIGEFWSHVCTIDNQQKYRIDLSKPRFEIFKPELQGSEFIEWYIPT</sequence>
<dbReference type="Proteomes" id="UP000316330">
    <property type="component" value="Unassembled WGS sequence"/>
</dbReference>
<reference evidence="2 3" key="1">
    <citation type="submission" date="2019-07" db="EMBL/GenBank/DDBJ databases">
        <authorList>
            <person name="Kim J."/>
        </authorList>
    </citation>
    <scope>NUCLEOTIDE SEQUENCE [LARGE SCALE GENOMIC DNA]</scope>
    <source>
        <strain evidence="2 3">G13</strain>
    </source>
</reference>
<dbReference type="Pfam" id="PF14526">
    <property type="entry name" value="Cass2"/>
    <property type="match status" value="1"/>
</dbReference>
<evidence type="ECO:0000313" key="3">
    <source>
        <dbReference type="Proteomes" id="UP000316330"/>
    </source>
</evidence>
<dbReference type="OrthoDB" id="2602782at2"/>
<dbReference type="RefSeq" id="WP_144706430.1">
    <property type="nucleotide sequence ID" value="NZ_VNJJ01000017.1"/>
</dbReference>
<dbReference type="AlphaFoldDB" id="A0A559J8Y7"/>
<accession>A0A559J8Y7</accession>
<proteinExistence type="predicted"/>
<keyword evidence="3" id="KW-1185">Reference proteome</keyword>